<protein>
    <recommendedName>
        <fullName evidence="2">Methyltransferase domain-containing protein</fullName>
    </recommendedName>
</protein>
<dbReference type="GeneID" id="41960806"/>
<dbReference type="InterPro" id="IPR029063">
    <property type="entry name" value="SAM-dependent_MTases_sf"/>
</dbReference>
<evidence type="ECO:0000259" key="2">
    <source>
        <dbReference type="Pfam" id="PF13649"/>
    </source>
</evidence>
<dbReference type="RefSeq" id="XP_030981782.1">
    <property type="nucleotide sequence ID" value="XM_031125897.1"/>
</dbReference>
<reference evidence="4" key="3">
    <citation type="submission" date="2025-08" db="UniProtKB">
        <authorList>
            <consortium name="RefSeq"/>
        </authorList>
    </citation>
    <scope>IDENTIFICATION</scope>
    <source>
        <strain evidence="4">NI907</strain>
    </source>
</reference>
<dbReference type="Gene3D" id="3.40.50.150">
    <property type="entry name" value="Vaccinia Virus protein VP39"/>
    <property type="match status" value="1"/>
</dbReference>
<dbReference type="PANTHER" id="PTHR43861">
    <property type="entry name" value="TRANS-ACONITATE 2-METHYLTRANSFERASE-RELATED"/>
    <property type="match status" value="1"/>
</dbReference>
<name>A0A6P8B3L3_PYRGI</name>
<dbReference type="InterPro" id="IPR041698">
    <property type="entry name" value="Methyltransf_25"/>
</dbReference>
<organism evidence="3 4">
    <name type="scientific">Pyricularia grisea</name>
    <name type="common">Crabgrass-specific blast fungus</name>
    <name type="synonym">Magnaporthe grisea</name>
    <dbReference type="NCBI Taxonomy" id="148305"/>
    <lineage>
        <taxon>Eukaryota</taxon>
        <taxon>Fungi</taxon>
        <taxon>Dikarya</taxon>
        <taxon>Ascomycota</taxon>
        <taxon>Pezizomycotina</taxon>
        <taxon>Sordariomycetes</taxon>
        <taxon>Sordariomycetidae</taxon>
        <taxon>Magnaporthales</taxon>
        <taxon>Pyriculariaceae</taxon>
        <taxon>Pyricularia</taxon>
    </lineage>
</organism>
<reference evidence="3 4" key="1">
    <citation type="journal article" date="2019" name="Mol. Biol. Evol.">
        <title>Blast fungal genomes show frequent chromosomal changes, gene gains and losses, and effector gene turnover.</title>
        <authorList>
            <person name="Gomez Luciano L.B."/>
            <person name="Jason Tsai I."/>
            <person name="Chuma I."/>
            <person name="Tosa Y."/>
            <person name="Chen Y.H."/>
            <person name="Li J.Y."/>
            <person name="Li M.Y."/>
            <person name="Jade Lu M.Y."/>
            <person name="Nakayashiki H."/>
            <person name="Li W.H."/>
        </authorList>
    </citation>
    <scope>NUCLEOTIDE SEQUENCE [LARGE SCALE GENOMIC DNA]</scope>
    <source>
        <strain evidence="3 4">NI907</strain>
    </source>
</reference>
<dbReference type="AlphaFoldDB" id="A0A6P8B3L3"/>
<keyword evidence="1" id="KW-0808">Transferase</keyword>
<evidence type="ECO:0000313" key="4">
    <source>
        <dbReference type="RefSeq" id="XP_030981782.1"/>
    </source>
</evidence>
<keyword evidence="3" id="KW-1185">Reference proteome</keyword>
<dbReference type="Proteomes" id="UP000515153">
    <property type="component" value="Chromosome I"/>
</dbReference>
<dbReference type="GO" id="GO:0016740">
    <property type="term" value="F:transferase activity"/>
    <property type="evidence" value="ECO:0007669"/>
    <property type="project" value="UniProtKB-KW"/>
</dbReference>
<feature type="domain" description="Methyltransferase" evidence="2">
    <location>
        <begin position="47"/>
        <end position="137"/>
    </location>
</feature>
<sequence>MGDNVQAWDNIAGYWDQTLGDGNDLYQECLLPVVRELADPQDGELALDLGTGSAVIAGLLASLGAKVTAVDASKSMLAKAEARTKQANLDIAFEVVNLLDPESLESFSSCHPSMTLKELPDLEPLAAALPKLLAPDGRVVIVNLHPVFSKPAGHRVMEVLENSDTGKQEVHRHIKVSNYLDIQPVKSEALRGQPYPLNLFHRPFWSLLDPFFRNGLVMDAMREPGFAGSSDPFQLQSYHNFVQFPMVLAFRLLLRQPTT</sequence>
<dbReference type="KEGG" id="pgri:PgNI_05867"/>
<dbReference type="CDD" id="cd02440">
    <property type="entry name" value="AdoMet_MTases"/>
    <property type="match status" value="1"/>
</dbReference>
<dbReference type="SUPFAM" id="SSF53335">
    <property type="entry name" value="S-adenosyl-L-methionine-dependent methyltransferases"/>
    <property type="match status" value="1"/>
</dbReference>
<gene>
    <name evidence="4" type="ORF">PgNI_05867</name>
</gene>
<evidence type="ECO:0000256" key="1">
    <source>
        <dbReference type="ARBA" id="ARBA00022679"/>
    </source>
</evidence>
<proteinExistence type="predicted"/>
<reference evidence="4" key="2">
    <citation type="submission" date="2019-10" db="EMBL/GenBank/DDBJ databases">
        <authorList>
            <consortium name="NCBI Genome Project"/>
        </authorList>
    </citation>
    <scope>NUCLEOTIDE SEQUENCE</scope>
    <source>
        <strain evidence="4">NI907</strain>
    </source>
</reference>
<evidence type="ECO:0000313" key="3">
    <source>
        <dbReference type="Proteomes" id="UP000515153"/>
    </source>
</evidence>
<accession>A0A6P8B3L3</accession>
<dbReference type="Pfam" id="PF13649">
    <property type="entry name" value="Methyltransf_25"/>
    <property type="match status" value="1"/>
</dbReference>